<dbReference type="KEGG" id="tps:THAPSDRAFT_24877"/>
<sequence>MGKLRPLCIDFRSRAQEIYITERDEHVRRAASCMLSHRMASSSSSSALERRRHQDESRGEISGEVNGYDEEAENNQHDDPVDRFETRVVNSSDINSTSTNEQQRIQSILSLLGPAVHPSECALRSISPVTKGPIRNKILPIDNIEGRGGVLVDLVERNEEIMGRKFNDVLASLESGRSRFVGRGGRYSDSGGRELKGVGGGVEDAFGMESMHDDASNDDTFVQTMKVLYSRDNDESPPNSTTTTFNNGVTIDTHHTKYPITSYPIQFRHEPTDLAKIHQDKSMKSSNATSYSNTIVSSFRPKLAALSDNDGEKEAHRTANGFVLVGTSAGRGEGREGMMSTFRPKFAPKKFYVGKKSLGVDYSSRGISVPFTKFLDVEYSGEGGRQVRICLSLWCFEILFSCCSQLTFHIILCPSNHQTGEGSIYSNLFTSKSAVPNFIIRTDPDINQLHQKCPSKQHASVLEKLKPLNELCSATSITERLNLTTRIDAAHKLPVDRSHFLITVDGPRFGFLERAVQQFNDAASNDKSSYVSCLSQLESRGCNVHVLPQKITLESDICPFNDDQGNVKQQAATLSTSDINSSLAKLPSFSESLSFSGEAGRRRISPQKRFVESSARVNQIHALKNVIDPNRAACLFLSQIPVRERTLDENNDEEESNSRESQAFVSTIRSCIPSSNSPHDISLLESHGSTYPVASWFTVNRSVSSTRKEEPSEVDLEIMSRKRRTFCLIANVRSSEATSRTMLLTGCSSRRNSQSRFSYRGFLTNQRVDPTVFQQRYISMLEVDKNCRKDSERKLYQSSASNTSSDGNFLCVEFTRMALRVLVDASTRQKATKPVKKRAAAYSLQLKTQRHGQLAVSCGRAKGDKENTQTQIKDNEPLIRASMIDNFAASFGNGKPSAESDITNDGRMLEGLGKDTLSVRGELLHLCTKASELEEEERAYLEELKVVNGRPVSTPKHVPFDCKEDVGVPVEVGHEPSHNTGTGLSETDTSSNGKRKASPTKVTHSDVGRNNEKKRSKKKRKKDKSKKASKKSKRRKRKLRDEEVSESTSKPGPTKKSKSDTAIKAIDAKNPATSTSDRPAVQMTVPSFAVRISPINPSDKKSELPRQAPNTVAKDSTKPTARTNAARKEDLVKRIVAGQKINASILNSESRNRSPDSVASLAEGRKVLFPGQDESEDEDEDRLHTPRALEEDGGGVVEVEHNEKTAGMELTAEYDENLLEDSGYIDDSLEDASETNQSLITKKSNEGQERSKSQNEDKSFGDNESRYVVPKGPLTLLTSESFLEQFGETIADVATGRWVKYLAPNELAEVSSMVNTSITVCDSPLVDVAGVDIELEDNSGVVVQRLSSWMEDHRGIQKGARSFMRKLVSLAASGRYRSIHVILCLDVDVTSTISSELASLQNALVQQSGCHCEDVTFEYVAQRALSSSIALQLANTSGCKDNFDDISEVATDETVVERARFLLLLVPTMTVHMALASLRDDRNHGFTDSAVAMQLHSTN</sequence>
<feature type="region of interest" description="Disordered" evidence="1">
    <location>
        <begin position="38"/>
        <end position="78"/>
    </location>
</feature>
<feature type="region of interest" description="Disordered" evidence="1">
    <location>
        <begin position="970"/>
        <end position="1129"/>
    </location>
</feature>
<feature type="compositionally biased region" description="Low complexity" evidence="1">
    <location>
        <begin position="38"/>
        <end position="47"/>
    </location>
</feature>
<evidence type="ECO:0000313" key="3">
    <source>
        <dbReference type="Proteomes" id="UP000001449"/>
    </source>
</evidence>
<dbReference type="eggNOG" id="ENOG502SZC6">
    <property type="taxonomic scope" value="Eukaryota"/>
</dbReference>
<feature type="compositionally biased region" description="Basic residues" evidence="1">
    <location>
        <begin position="1014"/>
        <end position="1038"/>
    </location>
</feature>
<feature type="region of interest" description="Disordered" evidence="1">
    <location>
        <begin position="1231"/>
        <end position="1266"/>
    </location>
</feature>
<feature type="compositionally biased region" description="Polar residues" evidence="1">
    <location>
        <begin position="1108"/>
        <end position="1123"/>
    </location>
</feature>
<organism evidence="2 3">
    <name type="scientific">Thalassiosira pseudonana</name>
    <name type="common">Marine diatom</name>
    <name type="synonym">Cyclotella nana</name>
    <dbReference type="NCBI Taxonomy" id="35128"/>
    <lineage>
        <taxon>Eukaryota</taxon>
        <taxon>Sar</taxon>
        <taxon>Stramenopiles</taxon>
        <taxon>Ochrophyta</taxon>
        <taxon>Bacillariophyta</taxon>
        <taxon>Coscinodiscophyceae</taxon>
        <taxon>Thalassiosirophycidae</taxon>
        <taxon>Thalassiosirales</taxon>
        <taxon>Thalassiosiraceae</taxon>
        <taxon>Thalassiosira</taxon>
    </lineage>
</organism>
<accession>B8CCJ9</accession>
<dbReference type="InParanoid" id="B8CCJ9"/>
<feature type="compositionally biased region" description="Basic and acidic residues" evidence="1">
    <location>
        <begin position="1181"/>
        <end position="1190"/>
    </location>
</feature>
<dbReference type="RefSeq" id="XP_002293779.1">
    <property type="nucleotide sequence ID" value="XM_002293743.1"/>
</dbReference>
<feature type="compositionally biased region" description="Polar residues" evidence="1">
    <location>
        <begin position="978"/>
        <end position="992"/>
    </location>
</feature>
<feature type="region of interest" description="Disordered" evidence="1">
    <location>
        <begin position="1143"/>
        <end position="1202"/>
    </location>
</feature>
<dbReference type="GeneID" id="7451260"/>
<reference evidence="2 3" key="1">
    <citation type="journal article" date="2004" name="Science">
        <title>The genome of the diatom Thalassiosira pseudonana: ecology, evolution, and metabolism.</title>
        <authorList>
            <person name="Armbrust E.V."/>
            <person name="Berges J.A."/>
            <person name="Bowler C."/>
            <person name="Green B.R."/>
            <person name="Martinez D."/>
            <person name="Putnam N.H."/>
            <person name="Zhou S."/>
            <person name="Allen A.E."/>
            <person name="Apt K.E."/>
            <person name="Bechner M."/>
            <person name="Brzezinski M.A."/>
            <person name="Chaal B.K."/>
            <person name="Chiovitti A."/>
            <person name="Davis A.K."/>
            <person name="Demarest M.S."/>
            <person name="Detter J.C."/>
            <person name="Glavina T."/>
            <person name="Goodstein D."/>
            <person name="Hadi M.Z."/>
            <person name="Hellsten U."/>
            <person name="Hildebrand M."/>
            <person name="Jenkins B.D."/>
            <person name="Jurka J."/>
            <person name="Kapitonov V.V."/>
            <person name="Kroger N."/>
            <person name="Lau W.W."/>
            <person name="Lane T.W."/>
            <person name="Larimer F.W."/>
            <person name="Lippmeier J.C."/>
            <person name="Lucas S."/>
            <person name="Medina M."/>
            <person name="Montsant A."/>
            <person name="Obornik M."/>
            <person name="Parker M.S."/>
            <person name="Palenik B."/>
            <person name="Pazour G.J."/>
            <person name="Richardson P.M."/>
            <person name="Rynearson T.A."/>
            <person name="Saito M.A."/>
            <person name="Schwartz D.C."/>
            <person name="Thamatrakoln K."/>
            <person name="Valentin K."/>
            <person name="Vardi A."/>
            <person name="Wilkerson F.P."/>
            <person name="Rokhsar D.S."/>
        </authorList>
    </citation>
    <scope>NUCLEOTIDE SEQUENCE [LARGE SCALE GENOMIC DNA]</scope>
    <source>
        <strain evidence="2 3">CCMP1335</strain>
    </source>
</reference>
<keyword evidence="3" id="KW-1185">Reference proteome</keyword>
<proteinExistence type="predicted"/>
<dbReference type="PaxDb" id="35128-Thaps24877"/>
<dbReference type="HOGENOM" id="CLU_248791_0_0_1"/>
<name>B8CCJ9_THAPS</name>
<evidence type="ECO:0000313" key="2">
    <source>
        <dbReference type="EMBL" id="EED88788.1"/>
    </source>
</evidence>
<feature type="compositionally biased region" description="Basic and acidic residues" evidence="1">
    <location>
        <begin position="1243"/>
        <end position="1265"/>
    </location>
</feature>
<dbReference type="Proteomes" id="UP000001449">
    <property type="component" value="Chromosome 14"/>
</dbReference>
<reference evidence="2 3" key="2">
    <citation type="journal article" date="2008" name="Nature">
        <title>The Phaeodactylum genome reveals the evolutionary history of diatom genomes.</title>
        <authorList>
            <person name="Bowler C."/>
            <person name="Allen A.E."/>
            <person name="Badger J.H."/>
            <person name="Grimwood J."/>
            <person name="Jabbari K."/>
            <person name="Kuo A."/>
            <person name="Maheswari U."/>
            <person name="Martens C."/>
            <person name="Maumus F."/>
            <person name="Otillar R.P."/>
            <person name="Rayko E."/>
            <person name="Salamov A."/>
            <person name="Vandepoele K."/>
            <person name="Beszteri B."/>
            <person name="Gruber A."/>
            <person name="Heijde M."/>
            <person name="Katinka M."/>
            <person name="Mock T."/>
            <person name="Valentin K."/>
            <person name="Verret F."/>
            <person name="Berges J.A."/>
            <person name="Brownlee C."/>
            <person name="Cadoret J.P."/>
            <person name="Chiovitti A."/>
            <person name="Choi C.J."/>
            <person name="Coesel S."/>
            <person name="De Martino A."/>
            <person name="Detter J.C."/>
            <person name="Durkin C."/>
            <person name="Falciatore A."/>
            <person name="Fournet J."/>
            <person name="Haruta M."/>
            <person name="Huysman M.J."/>
            <person name="Jenkins B.D."/>
            <person name="Jiroutova K."/>
            <person name="Jorgensen R.E."/>
            <person name="Joubert Y."/>
            <person name="Kaplan A."/>
            <person name="Kroger N."/>
            <person name="Kroth P.G."/>
            <person name="La Roche J."/>
            <person name="Lindquist E."/>
            <person name="Lommer M."/>
            <person name="Martin-Jezequel V."/>
            <person name="Lopez P.J."/>
            <person name="Lucas S."/>
            <person name="Mangogna M."/>
            <person name="McGinnis K."/>
            <person name="Medlin L.K."/>
            <person name="Montsant A."/>
            <person name="Oudot-Le Secq M.P."/>
            <person name="Napoli C."/>
            <person name="Obornik M."/>
            <person name="Parker M.S."/>
            <person name="Petit J.L."/>
            <person name="Porcel B.M."/>
            <person name="Poulsen N."/>
            <person name="Robison M."/>
            <person name="Rychlewski L."/>
            <person name="Rynearson T.A."/>
            <person name="Schmutz J."/>
            <person name="Shapiro H."/>
            <person name="Siaut M."/>
            <person name="Stanley M."/>
            <person name="Sussman M.R."/>
            <person name="Taylor A.R."/>
            <person name="Vardi A."/>
            <person name="von Dassow P."/>
            <person name="Vyverman W."/>
            <person name="Willis A."/>
            <person name="Wyrwicz L.S."/>
            <person name="Rokhsar D.S."/>
            <person name="Weissenbach J."/>
            <person name="Armbrust E.V."/>
            <person name="Green B.R."/>
            <person name="Van de Peer Y."/>
            <person name="Grigoriev I.V."/>
        </authorList>
    </citation>
    <scope>NUCLEOTIDE SEQUENCE [LARGE SCALE GENOMIC DNA]</scope>
    <source>
        <strain evidence="2 3">CCMP1335</strain>
    </source>
</reference>
<feature type="compositionally biased region" description="Basic and acidic residues" evidence="1">
    <location>
        <begin position="48"/>
        <end position="61"/>
    </location>
</feature>
<dbReference type="EMBL" id="CM000649">
    <property type="protein sequence ID" value="EED88788.1"/>
    <property type="molecule type" value="Genomic_DNA"/>
</dbReference>
<dbReference type="OMA" id="RVEHQPY"/>
<evidence type="ECO:0000256" key="1">
    <source>
        <dbReference type="SAM" id="MobiDB-lite"/>
    </source>
</evidence>
<protein>
    <submittedName>
        <fullName evidence="2">Uncharacterized protein</fullName>
    </submittedName>
</protein>
<gene>
    <name evidence="2" type="ORF">THAPSDRAFT_24877</name>
</gene>
<feature type="compositionally biased region" description="Basic and acidic residues" evidence="1">
    <location>
        <begin position="1003"/>
        <end position="1013"/>
    </location>
</feature>